<name>A0A8J3BEJ9_9BACI</name>
<sequence>MEIKKHEMARCTSNGEIFSFNWRWRVLVDRLWPRGLAKDAARIDVWMKEVAPSPTPWCCGRC</sequence>
<reference evidence="1" key="2">
    <citation type="submission" date="2020-09" db="EMBL/GenBank/DDBJ databases">
        <authorList>
            <person name="Sun Q."/>
            <person name="Ohkuma M."/>
        </authorList>
    </citation>
    <scope>NUCLEOTIDE SEQUENCE</scope>
    <source>
        <strain evidence="1">JCM 14719</strain>
    </source>
</reference>
<dbReference type="PANTHER" id="PTHR36849">
    <property type="entry name" value="CYTOPLASMIC PROTEIN-RELATED"/>
    <property type="match status" value="1"/>
</dbReference>
<evidence type="ECO:0008006" key="3">
    <source>
        <dbReference type="Google" id="ProtNLM"/>
    </source>
</evidence>
<comment type="caution">
    <text evidence="1">The sequence shown here is derived from an EMBL/GenBank/DDBJ whole genome shotgun (WGS) entry which is preliminary data.</text>
</comment>
<dbReference type="EMBL" id="BMOF01000027">
    <property type="protein sequence ID" value="GGK01635.1"/>
    <property type="molecule type" value="Genomic_DNA"/>
</dbReference>
<evidence type="ECO:0000313" key="1">
    <source>
        <dbReference type="EMBL" id="GGK01635.1"/>
    </source>
</evidence>
<dbReference type="InterPro" id="IPR052552">
    <property type="entry name" value="YeaO-like"/>
</dbReference>
<protein>
    <recommendedName>
        <fullName evidence="3">DUF488 family protein</fullName>
    </recommendedName>
</protein>
<dbReference type="Pfam" id="PF22752">
    <property type="entry name" value="DUF488-N3i"/>
    <property type="match status" value="1"/>
</dbReference>
<reference evidence="1" key="1">
    <citation type="journal article" date="2014" name="Int. J. Syst. Evol. Microbiol.">
        <title>Complete genome sequence of Corynebacterium casei LMG S-19264T (=DSM 44701T), isolated from a smear-ripened cheese.</title>
        <authorList>
            <consortium name="US DOE Joint Genome Institute (JGI-PGF)"/>
            <person name="Walter F."/>
            <person name="Albersmeier A."/>
            <person name="Kalinowski J."/>
            <person name="Ruckert C."/>
        </authorList>
    </citation>
    <scope>NUCLEOTIDE SEQUENCE</scope>
    <source>
        <strain evidence="1">JCM 14719</strain>
    </source>
</reference>
<organism evidence="1 2">
    <name type="scientific">Calditerricola satsumensis</name>
    <dbReference type="NCBI Taxonomy" id="373054"/>
    <lineage>
        <taxon>Bacteria</taxon>
        <taxon>Bacillati</taxon>
        <taxon>Bacillota</taxon>
        <taxon>Bacilli</taxon>
        <taxon>Bacillales</taxon>
        <taxon>Bacillaceae</taxon>
        <taxon>Calditerricola</taxon>
    </lineage>
</organism>
<dbReference type="Proteomes" id="UP000637720">
    <property type="component" value="Unassembled WGS sequence"/>
</dbReference>
<dbReference type="PANTHER" id="PTHR36849:SF1">
    <property type="entry name" value="CYTOPLASMIC PROTEIN"/>
    <property type="match status" value="1"/>
</dbReference>
<accession>A0A8J3BEJ9</accession>
<gene>
    <name evidence="1" type="ORF">GCM10007043_14630</name>
</gene>
<keyword evidence="2" id="KW-1185">Reference proteome</keyword>
<dbReference type="AlphaFoldDB" id="A0A8J3BEJ9"/>
<proteinExistence type="predicted"/>
<evidence type="ECO:0000313" key="2">
    <source>
        <dbReference type="Proteomes" id="UP000637720"/>
    </source>
</evidence>